<accession>A0AAV7QSQ2</accession>
<keyword evidence="3" id="KW-1185">Reference proteome</keyword>
<evidence type="ECO:0000313" key="2">
    <source>
        <dbReference type="EMBL" id="KAJ1141395.1"/>
    </source>
</evidence>
<comment type="caution">
    <text evidence="2">The sequence shown here is derived from an EMBL/GenBank/DDBJ whole genome shotgun (WGS) entry which is preliminary data.</text>
</comment>
<gene>
    <name evidence="2" type="ORF">NDU88_007728</name>
</gene>
<dbReference type="EMBL" id="JANPWB010000010">
    <property type="protein sequence ID" value="KAJ1141395.1"/>
    <property type="molecule type" value="Genomic_DNA"/>
</dbReference>
<evidence type="ECO:0000313" key="3">
    <source>
        <dbReference type="Proteomes" id="UP001066276"/>
    </source>
</evidence>
<organism evidence="2 3">
    <name type="scientific">Pleurodeles waltl</name>
    <name type="common">Iberian ribbed newt</name>
    <dbReference type="NCBI Taxonomy" id="8319"/>
    <lineage>
        <taxon>Eukaryota</taxon>
        <taxon>Metazoa</taxon>
        <taxon>Chordata</taxon>
        <taxon>Craniata</taxon>
        <taxon>Vertebrata</taxon>
        <taxon>Euteleostomi</taxon>
        <taxon>Amphibia</taxon>
        <taxon>Batrachia</taxon>
        <taxon>Caudata</taxon>
        <taxon>Salamandroidea</taxon>
        <taxon>Salamandridae</taxon>
        <taxon>Pleurodelinae</taxon>
        <taxon>Pleurodeles</taxon>
    </lineage>
</organism>
<proteinExistence type="predicted"/>
<evidence type="ECO:0000256" key="1">
    <source>
        <dbReference type="SAM" id="MobiDB-lite"/>
    </source>
</evidence>
<protein>
    <submittedName>
        <fullName evidence="2">Uncharacterized protein</fullName>
    </submittedName>
</protein>
<reference evidence="2" key="1">
    <citation type="journal article" date="2022" name="bioRxiv">
        <title>Sequencing and chromosome-scale assembly of the giantPleurodeles waltlgenome.</title>
        <authorList>
            <person name="Brown T."/>
            <person name="Elewa A."/>
            <person name="Iarovenko S."/>
            <person name="Subramanian E."/>
            <person name="Araus A.J."/>
            <person name="Petzold A."/>
            <person name="Susuki M."/>
            <person name="Suzuki K.-i.T."/>
            <person name="Hayashi T."/>
            <person name="Toyoda A."/>
            <person name="Oliveira C."/>
            <person name="Osipova E."/>
            <person name="Leigh N.D."/>
            <person name="Simon A."/>
            <person name="Yun M.H."/>
        </authorList>
    </citation>
    <scope>NUCLEOTIDE SEQUENCE</scope>
    <source>
        <strain evidence="2">20211129_DDA</strain>
        <tissue evidence="2">Liver</tissue>
    </source>
</reference>
<feature type="region of interest" description="Disordered" evidence="1">
    <location>
        <begin position="71"/>
        <end position="94"/>
    </location>
</feature>
<sequence>MDYMDCVLSGGPAKPVESGVHSARHFSQCFPRIFLPELFEFATVRCRSIGNPSWGCDCNIVILSFSPNVAESRGGPGGELGEKNRASAGLILLT</sequence>
<dbReference type="Proteomes" id="UP001066276">
    <property type="component" value="Chromosome 6"/>
</dbReference>
<name>A0AAV7QSQ2_PLEWA</name>
<dbReference type="AlphaFoldDB" id="A0AAV7QSQ2"/>